<sequence length="122" mass="13764">MVGFDEFTFVPSIISIMFFIVFGIIAFTIIKNILQWTKNNNEPLLTVPAKVVTKRSNTSGGSGNSSAYTSYYVTFEVQSGDRLELKMNGRDYGHLAEDDFGLLSFQGTRYHAFERQKKESSV</sequence>
<evidence type="ECO:0000256" key="1">
    <source>
        <dbReference type="SAM" id="Phobius"/>
    </source>
</evidence>
<gene>
    <name evidence="2" type="ORF">C7Y47_09330</name>
</gene>
<evidence type="ECO:0000313" key="3">
    <source>
        <dbReference type="Proteomes" id="UP000317944"/>
    </source>
</evidence>
<dbReference type="AlphaFoldDB" id="A0A544UL09"/>
<name>A0A544UL09_LYSSH</name>
<dbReference type="EMBL" id="SADV01000006">
    <property type="protein sequence ID" value="TQR34171.1"/>
    <property type="molecule type" value="Genomic_DNA"/>
</dbReference>
<dbReference type="RefSeq" id="WP_142508526.1">
    <property type="nucleotide sequence ID" value="NZ_SADV01000006.1"/>
</dbReference>
<dbReference type="Pfam" id="PF10694">
    <property type="entry name" value="DUF2500"/>
    <property type="match status" value="1"/>
</dbReference>
<reference evidence="2 3" key="1">
    <citation type="submission" date="2018-03" db="EMBL/GenBank/DDBJ databases">
        <title>Aerobic endospore-forming bacteria genome sequencing and assembly.</title>
        <authorList>
            <person name="Cavalcante D.A."/>
            <person name="Driks A."/>
            <person name="Putonti C."/>
            <person name="De-Souza M.T."/>
        </authorList>
    </citation>
    <scope>NUCLEOTIDE SEQUENCE [LARGE SCALE GENOMIC DNA]</scope>
    <source>
        <strain evidence="2 3">SDF0037</strain>
    </source>
</reference>
<protein>
    <submittedName>
        <fullName evidence="2">DUF2500 domain-containing protein</fullName>
    </submittedName>
</protein>
<accession>A0A544UL09</accession>
<keyword evidence="1" id="KW-0812">Transmembrane</keyword>
<dbReference type="Proteomes" id="UP000317944">
    <property type="component" value="Unassembled WGS sequence"/>
</dbReference>
<keyword evidence="1" id="KW-0472">Membrane</keyword>
<dbReference type="InterPro" id="IPR019635">
    <property type="entry name" value="DUF2500"/>
</dbReference>
<comment type="caution">
    <text evidence="2">The sequence shown here is derived from an EMBL/GenBank/DDBJ whole genome shotgun (WGS) entry which is preliminary data.</text>
</comment>
<feature type="transmembrane region" description="Helical" evidence="1">
    <location>
        <begin position="12"/>
        <end position="30"/>
    </location>
</feature>
<dbReference type="Gene3D" id="2.40.50.660">
    <property type="match status" value="1"/>
</dbReference>
<evidence type="ECO:0000313" key="2">
    <source>
        <dbReference type="EMBL" id="TQR34171.1"/>
    </source>
</evidence>
<organism evidence="2 3">
    <name type="scientific">Lysinibacillus sphaericus</name>
    <name type="common">Bacillus sphaericus</name>
    <dbReference type="NCBI Taxonomy" id="1421"/>
    <lineage>
        <taxon>Bacteria</taxon>
        <taxon>Bacillati</taxon>
        <taxon>Bacillota</taxon>
        <taxon>Bacilli</taxon>
        <taxon>Bacillales</taxon>
        <taxon>Bacillaceae</taxon>
        <taxon>Lysinibacillus</taxon>
    </lineage>
</organism>
<dbReference type="OrthoDB" id="282886at2"/>
<proteinExistence type="predicted"/>
<keyword evidence="1" id="KW-1133">Transmembrane helix</keyword>